<sequence length="786" mass="90942">MFKSLPPDVLNYRDEKFYQLVKEKCGDDIVEFMKVLDISSVQSLLGVENRFSYLEFNSEKLNVLKNKLAFQHDNGLVEIKWGIRSSLECLIRDLQTVTDDNQYVTESTLLNDDVILSSNFLQRHPILKSLINLYQTIDDQHDENNSEDTSFLALFLDNIANNLSRSKNAYRYNEPVLRFSLSFHVLSGKTGYEFVRMNLPGSLPALSTLQELPLNKELRINEAEFRFDSLATHMNSLKTNIAFAAEDCTAVIKKISYDTLTNSFVGFSAPLNDGIPAALHYQTDSFKRLREWFSSEDYSPLINIHMIQPITNMQVSPNPFLLSAFGTNNEYESIDIIRRWIWIFEQSLLKNVRIVGFSTDGDPKYLRAMRLVTGFFATLPNIKLNSYNDAFHVKIQKKCNWYFLNDSQRFLCFQDATHLCTKLHNRLLSRKANMLIGNSCISIDYLSTLIQNVPKLRHGLVKSDIFPQDRQNFSSCVKICSDGVINNLTNVPNSEGIILYLRLLRSIIIAYNDKETTPIHRLYHAWFPVFVSRWWYTWIANMRKVDLDDILYELSGIKNNRKNKKHQFFITNNAYYCIEINANQLMYLALLVTEKKLPPEAMNIYLFSSQTCEGIFRSARSISGTFSSVVNFTVQEFFNRAQKLSLLNKIKTESEFFSMNGTLVFPKHYKQGKKLKKHNIISNHNTLNVDIISSTILQAFNDATNLIHGFKIKNFLDEKKITNMKQLNSYIHNILTQRINIMDYSDLYEEKDETSDSEDELDIVLDSESDVQSEDQQYETSCISSN</sequence>
<feature type="region of interest" description="Disordered" evidence="1">
    <location>
        <begin position="767"/>
        <end position="786"/>
    </location>
</feature>
<name>A0A819QXR8_9BILA</name>
<feature type="compositionally biased region" description="Acidic residues" evidence="1">
    <location>
        <begin position="767"/>
        <end position="777"/>
    </location>
</feature>
<protein>
    <submittedName>
        <fullName evidence="2">Uncharacterized protein</fullName>
    </submittedName>
</protein>
<evidence type="ECO:0000313" key="3">
    <source>
        <dbReference type="Proteomes" id="UP000663823"/>
    </source>
</evidence>
<comment type="caution">
    <text evidence="2">The sequence shown here is derived from an EMBL/GenBank/DDBJ whole genome shotgun (WGS) entry which is preliminary data.</text>
</comment>
<accession>A0A819QXR8</accession>
<organism evidence="2 3">
    <name type="scientific">Rotaria sordida</name>
    <dbReference type="NCBI Taxonomy" id="392033"/>
    <lineage>
        <taxon>Eukaryota</taxon>
        <taxon>Metazoa</taxon>
        <taxon>Spiralia</taxon>
        <taxon>Gnathifera</taxon>
        <taxon>Rotifera</taxon>
        <taxon>Eurotatoria</taxon>
        <taxon>Bdelloidea</taxon>
        <taxon>Philodinida</taxon>
        <taxon>Philodinidae</taxon>
        <taxon>Rotaria</taxon>
    </lineage>
</organism>
<evidence type="ECO:0000313" key="2">
    <source>
        <dbReference type="EMBL" id="CAF4038172.1"/>
    </source>
</evidence>
<reference evidence="2" key="1">
    <citation type="submission" date="2021-02" db="EMBL/GenBank/DDBJ databases">
        <authorList>
            <person name="Nowell W R."/>
        </authorList>
    </citation>
    <scope>NUCLEOTIDE SEQUENCE</scope>
</reference>
<dbReference type="AlphaFoldDB" id="A0A819QXR8"/>
<dbReference type="Proteomes" id="UP000663823">
    <property type="component" value="Unassembled WGS sequence"/>
</dbReference>
<proteinExistence type="predicted"/>
<evidence type="ECO:0000256" key="1">
    <source>
        <dbReference type="SAM" id="MobiDB-lite"/>
    </source>
</evidence>
<gene>
    <name evidence="2" type="ORF">OTI717_LOCUS30985</name>
</gene>
<dbReference type="EMBL" id="CAJOAX010008613">
    <property type="protein sequence ID" value="CAF4038172.1"/>
    <property type="molecule type" value="Genomic_DNA"/>
</dbReference>